<dbReference type="Gene3D" id="1.10.260.40">
    <property type="entry name" value="lambda repressor-like DNA-binding domains"/>
    <property type="match status" value="2"/>
</dbReference>
<reference evidence="2 3" key="1">
    <citation type="submission" date="2016-11" db="EMBL/GenBank/DDBJ databases">
        <title>Rhizobium leguminosarum bv. viciae strain Vaf12 isolated from Vavilovia formosa root nodules from Russia, Dagestan.</title>
        <authorList>
            <person name="Kimeklis A."/>
        </authorList>
    </citation>
    <scope>NUCLEOTIDE SEQUENCE [LARGE SCALE GENOMIC DNA]</scope>
    <source>
        <strain evidence="2 3">Vaf-108</strain>
    </source>
</reference>
<dbReference type="InterPro" id="IPR001387">
    <property type="entry name" value="Cro/C1-type_HTH"/>
</dbReference>
<dbReference type="SUPFAM" id="SSF47413">
    <property type="entry name" value="lambda repressor-like DNA-binding domains"/>
    <property type="match status" value="1"/>
</dbReference>
<evidence type="ECO:0000313" key="2">
    <source>
        <dbReference type="EMBL" id="API50994.1"/>
    </source>
</evidence>
<evidence type="ECO:0000259" key="1">
    <source>
        <dbReference type="PROSITE" id="PS50943"/>
    </source>
</evidence>
<protein>
    <recommendedName>
        <fullName evidence="1">HTH cro/C1-type domain-containing protein</fullName>
    </recommendedName>
</protein>
<dbReference type="Proteomes" id="UP000183050">
    <property type="component" value="Chromosome"/>
</dbReference>
<dbReference type="CDD" id="cd00093">
    <property type="entry name" value="HTH_XRE"/>
    <property type="match status" value="2"/>
</dbReference>
<name>A0A1L3Z5P6_RHILE</name>
<dbReference type="EMBL" id="CP018228">
    <property type="protein sequence ID" value="API50994.1"/>
    <property type="molecule type" value="Genomic_DNA"/>
</dbReference>
<dbReference type="PROSITE" id="PS50943">
    <property type="entry name" value="HTH_CROC1"/>
    <property type="match status" value="1"/>
</dbReference>
<feature type="domain" description="HTH cro/C1-type" evidence="1">
    <location>
        <begin position="76"/>
        <end position="124"/>
    </location>
</feature>
<dbReference type="Pfam" id="PF01381">
    <property type="entry name" value="HTH_3"/>
    <property type="match status" value="1"/>
</dbReference>
<sequence length="154" mass="16851">MTRESQKALASRAGVTESVLKLLESPDRKQPDKENLKKIKLALEGFGVTFLAATDHAGEGVRFSTPDKDRSTEIFLRHGRALLDLSIDEMASLSGVGRISIGRIERGKLTNPPEPAILKIREVLFEKGISILPDEATVGGGVRFREPPFGRKTT</sequence>
<accession>A0A1L3Z5P6</accession>
<proteinExistence type="predicted"/>
<organism evidence="2 3">
    <name type="scientific">Rhizobium leguminosarum</name>
    <dbReference type="NCBI Taxonomy" id="384"/>
    <lineage>
        <taxon>Bacteria</taxon>
        <taxon>Pseudomonadati</taxon>
        <taxon>Pseudomonadota</taxon>
        <taxon>Alphaproteobacteria</taxon>
        <taxon>Hyphomicrobiales</taxon>
        <taxon>Rhizobiaceae</taxon>
        <taxon>Rhizobium/Agrobacterium group</taxon>
        <taxon>Rhizobium</taxon>
    </lineage>
</organism>
<evidence type="ECO:0000313" key="3">
    <source>
        <dbReference type="Proteomes" id="UP000183050"/>
    </source>
</evidence>
<dbReference type="InterPro" id="IPR010982">
    <property type="entry name" value="Lambda_DNA-bd_dom_sf"/>
</dbReference>
<gene>
    <name evidence="2" type="ORF">BMW22_04450</name>
</gene>
<dbReference type="GO" id="GO:0003677">
    <property type="term" value="F:DNA binding"/>
    <property type="evidence" value="ECO:0007669"/>
    <property type="project" value="InterPro"/>
</dbReference>
<dbReference type="AlphaFoldDB" id="A0A1L3Z5P6"/>